<protein>
    <recommendedName>
        <fullName evidence="1">SecA Wing/Scaffold domain-containing protein</fullName>
    </recommendedName>
</protein>
<comment type="caution">
    <text evidence="2">The sequence shown here is derived from an EMBL/GenBank/DDBJ whole genome shotgun (WGS) entry which is preliminary data.</text>
</comment>
<accession>A0ABX5INH5</accession>
<evidence type="ECO:0000313" key="2">
    <source>
        <dbReference type="EMBL" id="PTI68640.1"/>
    </source>
</evidence>
<dbReference type="Pfam" id="PF07516">
    <property type="entry name" value="SecA_SW"/>
    <property type="match status" value="1"/>
</dbReference>
<dbReference type="EMBL" id="PZFR01000044">
    <property type="protein sequence ID" value="PTI68640.1"/>
    <property type="molecule type" value="Genomic_DNA"/>
</dbReference>
<sequence>MSQFNKQLKEKEVALKNEYFYLRFAQKSILKAINSGWINQVDNLQQLKGSVNNRQSGQRNAIFEYHKSALDSFESMNYKIKGNIIRNLCQSMITYDEDGDLVIHFP</sequence>
<name>A0ABX5INH5_9STAP</name>
<evidence type="ECO:0000313" key="3">
    <source>
        <dbReference type="Proteomes" id="UP000240859"/>
    </source>
</evidence>
<gene>
    <name evidence="2" type="ORF">BU057_08090</name>
</gene>
<organism evidence="2 3">
    <name type="scientific">Staphylococcus succinus</name>
    <dbReference type="NCBI Taxonomy" id="61015"/>
    <lineage>
        <taxon>Bacteria</taxon>
        <taxon>Bacillati</taxon>
        <taxon>Bacillota</taxon>
        <taxon>Bacilli</taxon>
        <taxon>Bacillales</taxon>
        <taxon>Staphylococcaceae</taxon>
        <taxon>Staphylococcus</taxon>
    </lineage>
</organism>
<keyword evidence="3" id="KW-1185">Reference proteome</keyword>
<dbReference type="InterPro" id="IPR036266">
    <property type="entry name" value="SecA_Wing/Scaffold_sf"/>
</dbReference>
<dbReference type="Proteomes" id="UP000240859">
    <property type="component" value="Unassembled WGS sequence"/>
</dbReference>
<proteinExistence type="predicted"/>
<dbReference type="SUPFAM" id="SSF81886">
    <property type="entry name" value="Helical scaffold and wing domains of SecA"/>
    <property type="match status" value="1"/>
</dbReference>
<dbReference type="Gene3D" id="1.10.3060.10">
    <property type="entry name" value="Helical scaffold and wing domains of SecA"/>
    <property type="match status" value="1"/>
</dbReference>
<reference evidence="2 3" key="1">
    <citation type="journal article" date="2016" name="Front. Microbiol.">
        <title>Comprehensive Phylogenetic Analysis of Bovine Non-aureus Staphylococci Species Based on Whole-Genome Sequencing.</title>
        <authorList>
            <person name="Naushad S."/>
            <person name="Barkema H.W."/>
            <person name="Luby C."/>
            <person name="Condas L.A."/>
            <person name="Nobrega D.B."/>
            <person name="Carson D.A."/>
            <person name="De Buck J."/>
        </authorList>
    </citation>
    <scope>NUCLEOTIDE SEQUENCE [LARGE SCALE GENOMIC DNA]</scope>
    <source>
        <strain evidence="2 3">SNUC 1084</strain>
    </source>
</reference>
<feature type="domain" description="SecA Wing/Scaffold" evidence="1">
    <location>
        <begin position="3"/>
        <end position="90"/>
    </location>
</feature>
<dbReference type="InterPro" id="IPR011116">
    <property type="entry name" value="SecA_Wing/Scaffold"/>
</dbReference>
<evidence type="ECO:0000259" key="1">
    <source>
        <dbReference type="Pfam" id="PF07516"/>
    </source>
</evidence>